<keyword evidence="3" id="KW-1185">Reference proteome</keyword>
<dbReference type="Proteomes" id="UP001597075">
    <property type="component" value="Unassembled WGS sequence"/>
</dbReference>
<sequence length="174" mass="18719">MTENTDDVEHQDPPDDGGDEEEEKPPIEDEEFADLSAVADEIEESAGAGAEDDDEDIDDDQDDVDQEASSEDHTRGSPRGRGWGDMYVASVTSGLNAVIDEHGKDGADPLDEQMARDLHLDEAFEEVMEKRGRADMPPEKEVMVGTMGLAFVVLLSKTDLPAQALAELGGGGDD</sequence>
<feature type="compositionally biased region" description="Acidic residues" evidence="1">
    <location>
        <begin position="14"/>
        <end position="33"/>
    </location>
</feature>
<gene>
    <name evidence="2" type="ORF">ACFSBJ_05375</name>
</gene>
<accession>A0ABD6CYL4</accession>
<dbReference type="AlphaFoldDB" id="A0ABD6CYL4"/>
<name>A0ABD6CYL4_9EURY</name>
<proteinExistence type="predicted"/>
<comment type="caution">
    <text evidence="2">The sequence shown here is derived from an EMBL/GenBank/DDBJ whole genome shotgun (WGS) entry which is preliminary data.</text>
</comment>
<organism evidence="2 3">
    <name type="scientific">Haloplanus ruber</name>
    <dbReference type="NCBI Taxonomy" id="869892"/>
    <lineage>
        <taxon>Archaea</taxon>
        <taxon>Methanobacteriati</taxon>
        <taxon>Methanobacteriota</taxon>
        <taxon>Stenosarchaea group</taxon>
        <taxon>Halobacteria</taxon>
        <taxon>Halobacteriales</taxon>
        <taxon>Haloferacaceae</taxon>
        <taxon>Haloplanus</taxon>
    </lineage>
</organism>
<protein>
    <submittedName>
        <fullName evidence="2">Uncharacterized protein</fullName>
    </submittedName>
</protein>
<reference evidence="2 3" key="1">
    <citation type="journal article" date="2019" name="Int. J. Syst. Evol. Microbiol.">
        <title>The Global Catalogue of Microorganisms (GCM) 10K type strain sequencing project: providing services to taxonomists for standard genome sequencing and annotation.</title>
        <authorList>
            <consortium name="The Broad Institute Genomics Platform"/>
            <consortium name="The Broad Institute Genome Sequencing Center for Infectious Disease"/>
            <person name="Wu L."/>
            <person name="Ma J."/>
        </authorList>
    </citation>
    <scope>NUCLEOTIDE SEQUENCE [LARGE SCALE GENOMIC DNA]</scope>
    <source>
        <strain evidence="2 3">CGMCC 1.10594</strain>
    </source>
</reference>
<evidence type="ECO:0000313" key="3">
    <source>
        <dbReference type="Proteomes" id="UP001597075"/>
    </source>
</evidence>
<dbReference type="RefSeq" id="WP_256405429.1">
    <property type="nucleotide sequence ID" value="NZ_CP187151.1"/>
</dbReference>
<dbReference type="EMBL" id="JBHUDL010000008">
    <property type="protein sequence ID" value="MFD1633164.1"/>
    <property type="molecule type" value="Genomic_DNA"/>
</dbReference>
<feature type="compositionally biased region" description="Acidic residues" evidence="1">
    <location>
        <begin position="40"/>
        <end position="69"/>
    </location>
</feature>
<evidence type="ECO:0000313" key="2">
    <source>
        <dbReference type="EMBL" id="MFD1633164.1"/>
    </source>
</evidence>
<feature type="region of interest" description="Disordered" evidence="1">
    <location>
        <begin position="1"/>
        <end position="85"/>
    </location>
</feature>
<evidence type="ECO:0000256" key="1">
    <source>
        <dbReference type="SAM" id="MobiDB-lite"/>
    </source>
</evidence>